<evidence type="ECO:0000313" key="18">
    <source>
        <dbReference type="Proteomes" id="UP000275394"/>
    </source>
</evidence>
<evidence type="ECO:0000256" key="12">
    <source>
        <dbReference type="ARBA" id="ARBA00039567"/>
    </source>
</evidence>
<keyword evidence="4" id="KW-0808">Transferase</keyword>
<evidence type="ECO:0000256" key="7">
    <source>
        <dbReference type="ARBA" id="ARBA00022801"/>
    </source>
</evidence>
<feature type="domain" description="PAS" evidence="16">
    <location>
        <begin position="4"/>
        <end position="48"/>
    </location>
</feature>
<evidence type="ECO:0000313" key="17">
    <source>
        <dbReference type="EMBL" id="ROR98868.1"/>
    </source>
</evidence>
<dbReference type="Pfam" id="PF00989">
    <property type="entry name" value="PAS"/>
    <property type="match status" value="1"/>
</dbReference>
<dbReference type="GO" id="GO:0006355">
    <property type="term" value="P:regulation of DNA-templated transcription"/>
    <property type="evidence" value="ECO:0007669"/>
    <property type="project" value="InterPro"/>
</dbReference>
<dbReference type="Pfam" id="PF02518">
    <property type="entry name" value="HATPase_c"/>
    <property type="match status" value="1"/>
</dbReference>
<dbReference type="Gene3D" id="3.30.450.20">
    <property type="entry name" value="PAS domain"/>
    <property type="match status" value="1"/>
</dbReference>
<dbReference type="SUPFAM" id="SSF47384">
    <property type="entry name" value="Homodimeric domain of signal transducing histidine kinase"/>
    <property type="match status" value="1"/>
</dbReference>
<keyword evidence="5" id="KW-0547">Nucleotide-binding</keyword>
<dbReference type="InterPro" id="IPR005467">
    <property type="entry name" value="His_kinase_dom"/>
</dbReference>
<keyword evidence="8" id="KW-0067">ATP-binding</keyword>
<accession>A0A3N2DGU4</accession>
<reference evidence="17 18" key="1">
    <citation type="submission" date="2018-11" db="EMBL/GenBank/DDBJ databases">
        <title>Genomic Encyclopedia of Type Strains, Phase IV (KMG-IV): sequencing the most valuable type-strain genomes for metagenomic binning, comparative biology and taxonomic classification.</title>
        <authorList>
            <person name="Goeker M."/>
        </authorList>
    </citation>
    <scope>NUCLEOTIDE SEQUENCE [LARGE SCALE GENOMIC DNA]</scope>
    <source>
        <strain evidence="17 18">DSM 100316</strain>
    </source>
</reference>
<sequence length="355" mass="39702">MTPSNNLHSQLLDNLTTSIMLLDASLRIAYLNPSAKMLLDIGGQRLIGLDFSLLVHENHDSKLALIDALDSGTAFTKRHATLKLPTDNTITVDYSVTPIEIDHKKCLLLEMQSMDRLLKIAREETLLASQQNSRTLIRGLAHEIKNPLGGLRGAAQLLSRELIEDELQDYTTIIIEEADRLRNLVDRLLGPHRPPQAGMTNVHEVLERIIALIDAETHGAINFQRDYDPSIPALYADKEQLIQAMLNIIRNAMQVLEEQDGGRIELQTRILRQFTIRNVRHRLVCKVNIIDNGPGIPAELAEQIFFPMVTGRAEGTGLGLSISQSIISQHQGLIECTSKPGRTEFSLYIPLEPIR</sequence>
<dbReference type="CDD" id="cd00082">
    <property type="entry name" value="HisKA"/>
    <property type="match status" value="1"/>
</dbReference>
<dbReference type="Gene3D" id="1.10.287.130">
    <property type="match status" value="1"/>
</dbReference>
<dbReference type="InterPro" id="IPR013767">
    <property type="entry name" value="PAS_fold"/>
</dbReference>
<dbReference type="InterPro" id="IPR003594">
    <property type="entry name" value="HATPase_dom"/>
</dbReference>
<comment type="caution">
    <text evidence="17">The sequence shown here is derived from an EMBL/GenBank/DDBJ whole genome shotgun (WGS) entry which is preliminary data.</text>
</comment>
<comment type="catalytic activity">
    <reaction evidence="1">
        <text>ATP + protein L-histidine = ADP + protein N-phospho-L-histidine.</text>
        <dbReference type="EC" id="2.7.13.3"/>
    </reaction>
</comment>
<keyword evidence="10" id="KW-0535">Nitrogen fixation</keyword>
<dbReference type="SMART" id="SM00091">
    <property type="entry name" value="PAS"/>
    <property type="match status" value="1"/>
</dbReference>
<keyword evidence="6 17" id="KW-0418">Kinase</keyword>
<comment type="function">
    <text evidence="11">Member of the two-component regulatory system NtrB/NtrC, which controls expression of the nitrogen-regulated (ntr) genes in response to nitrogen limitation. Under conditions of nitrogen limitation, NtrB autophosphorylates and transfers the phosphoryl group to NtrC. In the presence of nitrogen, acts as a phosphatase that dephosphorylates and inactivates NtrC.</text>
</comment>
<evidence type="ECO:0000256" key="5">
    <source>
        <dbReference type="ARBA" id="ARBA00022741"/>
    </source>
</evidence>
<dbReference type="InterPro" id="IPR036097">
    <property type="entry name" value="HisK_dim/P_sf"/>
</dbReference>
<evidence type="ECO:0000256" key="8">
    <source>
        <dbReference type="ARBA" id="ARBA00022840"/>
    </source>
</evidence>
<proteinExistence type="predicted"/>
<feature type="domain" description="Histidine kinase" evidence="15">
    <location>
        <begin position="139"/>
        <end position="353"/>
    </location>
</feature>
<dbReference type="PANTHER" id="PTHR43065:SF16">
    <property type="entry name" value="SENSORY HISTIDINE KINASE_PHOSPHATASE NTRB"/>
    <property type="match status" value="1"/>
</dbReference>
<evidence type="ECO:0000256" key="10">
    <source>
        <dbReference type="ARBA" id="ARBA00023231"/>
    </source>
</evidence>
<dbReference type="Proteomes" id="UP000275394">
    <property type="component" value="Unassembled WGS sequence"/>
</dbReference>
<dbReference type="AlphaFoldDB" id="A0A3N2DGU4"/>
<dbReference type="GO" id="GO:0000155">
    <property type="term" value="F:phosphorelay sensor kinase activity"/>
    <property type="evidence" value="ECO:0007669"/>
    <property type="project" value="InterPro"/>
</dbReference>
<evidence type="ECO:0000256" key="9">
    <source>
        <dbReference type="ARBA" id="ARBA00023012"/>
    </source>
</evidence>
<keyword evidence="9" id="KW-0902">Two-component regulatory system</keyword>
<keyword evidence="18" id="KW-1185">Reference proteome</keyword>
<evidence type="ECO:0000259" key="16">
    <source>
        <dbReference type="PROSITE" id="PS50112"/>
    </source>
</evidence>
<evidence type="ECO:0000256" key="1">
    <source>
        <dbReference type="ARBA" id="ARBA00000085"/>
    </source>
</evidence>
<dbReference type="SMART" id="SM00388">
    <property type="entry name" value="HisKA"/>
    <property type="match status" value="1"/>
</dbReference>
<evidence type="ECO:0000256" key="6">
    <source>
        <dbReference type="ARBA" id="ARBA00022777"/>
    </source>
</evidence>
<dbReference type="InterPro" id="IPR004358">
    <property type="entry name" value="Sig_transdc_His_kin-like_C"/>
</dbReference>
<evidence type="ECO:0000259" key="15">
    <source>
        <dbReference type="PROSITE" id="PS50109"/>
    </source>
</evidence>
<dbReference type="PROSITE" id="PS50112">
    <property type="entry name" value="PAS"/>
    <property type="match status" value="1"/>
</dbReference>
<dbReference type="GO" id="GO:0005524">
    <property type="term" value="F:ATP binding"/>
    <property type="evidence" value="ECO:0007669"/>
    <property type="project" value="UniProtKB-KW"/>
</dbReference>
<gene>
    <name evidence="17" type="ORF">EDC56_3105</name>
</gene>
<dbReference type="InterPro" id="IPR000014">
    <property type="entry name" value="PAS"/>
</dbReference>
<dbReference type="EC" id="2.7.13.3" evidence="2"/>
<dbReference type="InterPro" id="IPR036890">
    <property type="entry name" value="HATPase_C_sf"/>
</dbReference>
<protein>
    <recommendedName>
        <fullName evidence="12">Sensory histidine kinase/phosphatase NtrB</fullName>
        <ecNumber evidence="2">2.7.13.3</ecNumber>
    </recommendedName>
    <alternativeName>
        <fullName evidence="13">Nitrogen regulation protein NR(II)</fullName>
    </alternativeName>
    <alternativeName>
        <fullName evidence="14">Nitrogen regulator II</fullName>
    </alternativeName>
</protein>
<dbReference type="SUPFAM" id="SSF55785">
    <property type="entry name" value="PYP-like sensor domain (PAS domain)"/>
    <property type="match status" value="1"/>
</dbReference>
<dbReference type="InterPro" id="IPR003661">
    <property type="entry name" value="HisK_dim/P_dom"/>
</dbReference>
<evidence type="ECO:0000256" key="11">
    <source>
        <dbReference type="ARBA" id="ARBA00037696"/>
    </source>
</evidence>
<dbReference type="Pfam" id="PF00512">
    <property type="entry name" value="HisKA"/>
    <property type="match status" value="1"/>
</dbReference>
<name>A0A3N2DGU4_9GAMM</name>
<evidence type="ECO:0000256" key="3">
    <source>
        <dbReference type="ARBA" id="ARBA00022553"/>
    </source>
</evidence>
<dbReference type="EMBL" id="RKHR01000006">
    <property type="protein sequence ID" value="ROR98868.1"/>
    <property type="molecule type" value="Genomic_DNA"/>
</dbReference>
<dbReference type="PANTHER" id="PTHR43065">
    <property type="entry name" value="SENSOR HISTIDINE KINASE"/>
    <property type="match status" value="1"/>
</dbReference>
<dbReference type="PRINTS" id="PR00344">
    <property type="entry name" value="BCTRLSENSOR"/>
</dbReference>
<dbReference type="NCBIfam" id="NF008293">
    <property type="entry name" value="PRK11073.1"/>
    <property type="match status" value="1"/>
</dbReference>
<evidence type="ECO:0000256" key="14">
    <source>
        <dbReference type="ARBA" id="ARBA00043094"/>
    </source>
</evidence>
<organism evidence="17 18">
    <name type="scientific">Sinobacterium caligoides</name>
    <dbReference type="NCBI Taxonomy" id="933926"/>
    <lineage>
        <taxon>Bacteria</taxon>
        <taxon>Pseudomonadati</taxon>
        <taxon>Pseudomonadota</taxon>
        <taxon>Gammaproteobacteria</taxon>
        <taxon>Cellvibrionales</taxon>
        <taxon>Spongiibacteraceae</taxon>
        <taxon>Sinobacterium</taxon>
    </lineage>
</organism>
<evidence type="ECO:0000256" key="4">
    <source>
        <dbReference type="ARBA" id="ARBA00022679"/>
    </source>
</evidence>
<evidence type="ECO:0000256" key="13">
    <source>
        <dbReference type="ARBA" id="ARBA00042313"/>
    </source>
</evidence>
<dbReference type="InterPro" id="IPR035965">
    <property type="entry name" value="PAS-like_dom_sf"/>
</dbReference>
<dbReference type="RefSeq" id="WP_123713438.1">
    <property type="nucleotide sequence ID" value="NZ_RKHR01000006.1"/>
</dbReference>
<dbReference type="Gene3D" id="3.30.565.10">
    <property type="entry name" value="Histidine kinase-like ATPase, C-terminal domain"/>
    <property type="match status" value="1"/>
</dbReference>
<dbReference type="CDD" id="cd00130">
    <property type="entry name" value="PAS"/>
    <property type="match status" value="1"/>
</dbReference>
<evidence type="ECO:0000256" key="2">
    <source>
        <dbReference type="ARBA" id="ARBA00012438"/>
    </source>
</evidence>
<dbReference type="SMART" id="SM00387">
    <property type="entry name" value="HATPase_c"/>
    <property type="match status" value="1"/>
</dbReference>
<dbReference type="GO" id="GO:0016787">
    <property type="term" value="F:hydrolase activity"/>
    <property type="evidence" value="ECO:0007669"/>
    <property type="project" value="UniProtKB-KW"/>
</dbReference>
<keyword evidence="7" id="KW-0378">Hydrolase</keyword>
<dbReference type="SUPFAM" id="SSF55874">
    <property type="entry name" value="ATPase domain of HSP90 chaperone/DNA topoisomerase II/histidine kinase"/>
    <property type="match status" value="1"/>
</dbReference>
<keyword evidence="3" id="KW-0597">Phosphoprotein</keyword>
<dbReference type="OrthoDB" id="9789238at2"/>
<dbReference type="PROSITE" id="PS50109">
    <property type="entry name" value="HIS_KIN"/>
    <property type="match status" value="1"/>
</dbReference>